<protein>
    <recommendedName>
        <fullName evidence="1">AB hydrolase-1 domain-containing protein</fullName>
    </recommendedName>
</protein>
<dbReference type="Gene3D" id="3.40.50.1820">
    <property type="entry name" value="alpha/beta hydrolase"/>
    <property type="match status" value="1"/>
</dbReference>
<sequence length="263" mass="28578">MAPTLVIVPGSFATPTMYDGFTTQLKKSGVEDVRIVHTPSVGPFDDRKPGNVSDDVSAITKLVEEVLSEGKEVTLIAHSYGGIPTSQSLKELGAVNRSDGKGVKKVIYLASVILQEGVSNFELFGNNLPDFVKKHEADGYMTLDPDVAGPLTFSELDSAEAVSVAKSGMASHSIAAFEEKLSYAGYNDVNEVNWILTTEDMIVPGQFQKGFIDLINAGRKIKYERDGRKRPDVNIIERSWDHCPTHSHTEELVDIVKGILGAP</sequence>
<dbReference type="InterPro" id="IPR029058">
    <property type="entry name" value="AB_hydrolase_fold"/>
</dbReference>
<evidence type="ECO:0000313" key="3">
    <source>
        <dbReference type="Proteomes" id="UP000038010"/>
    </source>
</evidence>
<dbReference type="Pfam" id="PF12697">
    <property type="entry name" value="Abhydrolase_6"/>
    <property type="match status" value="1"/>
</dbReference>
<dbReference type="GeneID" id="28735208"/>
<name>A0A0N0NLX5_9EURO</name>
<dbReference type="SUPFAM" id="SSF53474">
    <property type="entry name" value="alpha/beta-Hydrolases"/>
    <property type="match status" value="1"/>
</dbReference>
<dbReference type="Proteomes" id="UP000038010">
    <property type="component" value="Unassembled WGS sequence"/>
</dbReference>
<dbReference type="EMBL" id="LFJN01000014">
    <property type="protein sequence ID" value="KPI39688.1"/>
    <property type="molecule type" value="Genomic_DNA"/>
</dbReference>
<dbReference type="PANTHER" id="PTHR37017:SF13">
    <property type="entry name" value="AB HYDROLASE-1 DOMAIN-CONTAINING PROTEIN"/>
    <property type="match status" value="1"/>
</dbReference>
<feature type="domain" description="AB hydrolase-1" evidence="1">
    <location>
        <begin position="5"/>
        <end position="254"/>
    </location>
</feature>
<dbReference type="RefSeq" id="XP_017999651.1">
    <property type="nucleotide sequence ID" value="XM_018143328.1"/>
</dbReference>
<accession>A0A0N0NLX5</accession>
<reference evidence="2 3" key="1">
    <citation type="submission" date="2015-06" db="EMBL/GenBank/DDBJ databases">
        <title>Draft genome of the ant-associated black yeast Phialophora attae CBS 131958.</title>
        <authorList>
            <person name="Moreno L.F."/>
            <person name="Stielow B.J."/>
            <person name="de Hoog S."/>
            <person name="Vicente V.A."/>
            <person name="Weiss V.A."/>
            <person name="de Vries M."/>
            <person name="Cruz L.M."/>
            <person name="Souza E.M."/>
        </authorList>
    </citation>
    <scope>NUCLEOTIDE SEQUENCE [LARGE SCALE GENOMIC DNA]</scope>
    <source>
        <strain evidence="2 3">CBS 131958</strain>
    </source>
</reference>
<dbReference type="PANTHER" id="PTHR37017">
    <property type="entry name" value="AB HYDROLASE-1 DOMAIN-CONTAINING PROTEIN-RELATED"/>
    <property type="match status" value="1"/>
</dbReference>
<evidence type="ECO:0000313" key="2">
    <source>
        <dbReference type="EMBL" id="KPI39688.1"/>
    </source>
</evidence>
<proteinExistence type="predicted"/>
<dbReference type="VEuPathDB" id="FungiDB:AB675_3291"/>
<dbReference type="OrthoDB" id="1263307at2759"/>
<dbReference type="InterPro" id="IPR000073">
    <property type="entry name" value="AB_hydrolase_1"/>
</dbReference>
<organism evidence="2 3">
    <name type="scientific">Cyphellophora attinorum</name>
    <dbReference type="NCBI Taxonomy" id="1664694"/>
    <lineage>
        <taxon>Eukaryota</taxon>
        <taxon>Fungi</taxon>
        <taxon>Dikarya</taxon>
        <taxon>Ascomycota</taxon>
        <taxon>Pezizomycotina</taxon>
        <taxon>Eurotiomycetes</taxon>
        <taxon>Chaetothyriomycetidae</taxon>
        <taxon>Chaetothyriales</taxon>
        <taxon>Cyphellophoraceae</taxon>
        <taxon>Cyphellophora</taxon>
    </lineage>
</organism>
<keyword evidence="3" id="KW-1185">Reference proteome</keyword>
<dbReference type="InterPro" id="IPR052897">
    <property type="entry name" value="Sec-Metab_Biosynth_Hydrolase"/>
</dbReference>
<dbReference type="STRING" id="1664694.A0A0N0NLX5"/>
<comment type="caution">
    <text evidence="2">The sequence shown here is derived from an EMBL/GenBank/DDBJ whole genome shotgun (WGS) entry which is preliminary data.</text>
</comment>
<evidence type="ECO:0000259" key="1">
    <source>
        <dbReference type="Pfam" id="PF12697"/>
    </source>
</evidence>
<dbReference type="AlphaFoldDB" id="A0A0N0NLX5"/>
<gene>
    <name evidence="2" type="ORF">AB675_3291</name>
</gene>